<accession>A0ABN0PLP8</accession>
<dbReference type="InterPro" id="IPR047124">
    <property type="entry name" value="HI_0220.2"/>
</dbReference>
<evidence type="ECO:0000259" key="1">
    <source>
        <dbReference type="SMART" id="SM00986"/>
    </source>
</evidence>
<dbReference type="SMART" id="SM00987">
    <property type="entry name" value="UreE_C"/>
    <property type="match status" value="1"/>
</dbReference>
<dbReference type="CDD" id="cd10033">
    <property type="entry name" value="UDG_like"/>
    <property type="match status" value="1"/>
</dbReference>
<dbReference type="Gene3D" id="3.40.470.10">
    <property type="entry name" value="Uracil-DNA glycosylase-like domain"/>
    <property type="match status" value="1"/>
</dbReference>
<evidence type="ECO:0000313" key="3">
    <source>
        <dbReference type="Proteomes" id="UP000017548"/>
    </source>
</evidence>
<dbReference type="InterPro" id="IPR005122">
    <property type="entry name" value="Uracil-DNA_glycosylase-like"/>
</dbReference>
<protein>
    <submittedName>
        <fullName evidence="2">Phage spo1 dna polymerase domain-containing protein</fullName>
    </submittedName>
</protein>
<name>A0ABN0PLP8_9GAMM</name>
<evidence type="ECO:0000313" key="2">
    <source>
        <dbReference type="EMBL" id="ESE40966.1"/>
    </source>
</evidence>
<dbReference type="RefSeq" id="WP_023267504.1">
    <property type="nucleotide sequence ID" value="NZ_AXZL01000068.1"/>
</dbReference>
<dbReference type="SUPFAM" id="SSF52141">
    <property type="entry name" value="Uracil-DNA glycosylase-like"/>
    <property type="match status" value="1"/>
</dbReference>
<gene>
    <name evidence="2" type="ORF">SHD_2523</name>
</gene>
<dbReference type="PANTHER" id="PTHR42160">
    <property type="entry name" value="URACIL-DNA GLYCOSYLASE SUPERFAMILY PROTEIN"/>
    <property type="match status" value="1"/>
</dbReference>
<dbReference type="EMBL" id="AXZL01000068">
    <property type="protein sequence ID" value="ESE40966.1"/>
    <property type="molecule type" value="Genomic_DNA"/>
</dbReference>
<comment type="caution">
    <text evidence="2">The sequence shown here is derived from an EMBL/GenBank/DDBJ whole genome shotgun (WGS) entry which is preliminary data.</text>
</comment>
<sequence length="210" mass="23919">MTDTSRPAIEPNCSAELSELLQQIRACQQCRTELPLPPKPILQASSQARILIAGQAPGVKTHHKGIPFDDASGERLRVWLNVSREQFYDPARFAIVPMGFCFPGTIERNGKKQGDKPPRPECAATWHERLLALMPQIELVLVLGQYAIEYHLHSKMTVTQACEQWQHYWPNVIVLPHPSPRNNLWLKQHPEFERVLIPKIRSRIAALLNS</sequence>
<dbReference type="SMART" id="SM00986">
    <property type="entry name" value="UDG"/>
    <property type="match status" value="1"/>
</dbReference>
<proteinExistence type="predicted"/>
<organism evidence="2 3">
    <name type="scientific">Shewanella decolorationis S12</name>
    <dbReference type="NCBI Taxonomy" id="1353536"/>
    <lineage>
        <taxon>Bacteria</taxon>
        <taxon>Pseudomonadati</taxon>
        <taxon>Pseudomonadota</taxon>
        <taxon>Gammaproteobacteria</taxon>
        <taxon>Alteromonadales</taxon>
        <taxon>Shewanellaceae</taxon>
        <taxon>Shewanella</taxon>
    </lineage>
</organism>
<dbReference type="Pfam" id="PF03167">
    <property type="entry name" value="UDG"/>
    <property type="match status" value="1"/>
</dbReference>
<dbReference type="Proteomes" id="UP000017548">
    <property type="component" value="Unassembled WGS sequence"/>
</dbReference>
<dbReference type="InterPro" id="IPR036895">
    <property type="entry name" value="Uracil-DNA_glycosylase-like_sf"/>
</dbReference>
<feature type="domain" description="Uracil-DNA glycosylase-like" evidence="1">
    <location>
        <begin position="41"/>
        <end position="201"/>
    </location>
</feature>
<keyword evidence="3" id="KW-1185">Reference proteome</keyword>
<reference evidence="2 3" key="1">
    <citation type="journal article" date="2013" name="Genome Announc.">
        <title>Draft Genome Sequence of Shewanella decolorationis S12, a Dye-Degrading Bacterium Isolated from a Wastewater Treatment Plant.</title>
        <authorList>
            <person name="Xu M."/>
            <person name="Fang Y."/>
            <person name="Liu J."/>
            <person name="Chen X."/>
            <person name="Sun G."/>
            <person name="Guo J."/>
            <person name="Hua Z."/>
            <person name="Tu Q."/>
            <person name="Wu L."/>
            <person name="Zhou J."/>
            <person name="Liu X."/>
        </authorList>
    </citation>
    <scope>NUCLEOTIDE SEQUENCE [LARGE SCALE GENOMIC DNA]</scope>
    <source>
        <strain evidence="2 3">S12</strain>
    </source>
</reference>
<dbReference type="PANTHER" id="PTHR42160:SF1">
    <property type="entry name" value="URACIL-DNA GLYCOSYLASE SUPERFAMILY PROTEIN"/>
    <property type="match status" value="1"/>
</dbReference>